<feature type="transmembrane region" description="Helical" evidence="1">
    <location>
        <begin position="84"/>
        <end position="106"/>
    </location>
</feature>
<keyword evidence="1" id="KW-1133">Transmembrane helix</keyword>
<name>A0A6I3SGI7_HELMO</name>
<dbReference type="RefSeq" id="WP_155475054.1">
    <property type="nucleotide sequence ID" value="NZ_WNKU01000002.1"/>
</dbReference>
<protein>
    <submittedName>
        <fullName evidence="2">Uncharacterized protein</fullName>
    </submittedName>
</protein>
<organism evidence="2 3">
    <name type="scientific">Heliobacterium mobile</name>
    <name type="common">Heliobacillus mobilis</name>
    <dbReference type="NCBI Taxonomy" id="28064"/>
    <lineage>
        <taxon>Bacteria</taxon>
        <taxon>Bacillati</taxon>
        <taxon>Bacillota</taxon>
        <taxon>Clostridia</taxon>
        <taxon>Eubacteriales</taxon>
        <taxon>Heliobacteriaceae</taxon>
        <taxon>Heliobacterium</taxon>
    </lineage>
</organism>
<evidence type="ECO:0000313" key="2">
    <source>
        <dbReference type="EMBL" id="MTV47948.1"/>
    </source>
</evidence>
<keyword evidence="1" id="KW-0472">Membrane</keyword>
<accession>A0A6I3SGI7</accession>
<proteinExistence type="predicted"/>
<evidence type="ECO:0000313" key="3">
    <source>
        <dbReference type="Proteomes" id="UP000430670"/>
    </source>
</evidence>
<dbReference type="Proteomes" id="UP000430670">
    <property type="component" value="Unassembled WGS sequence"/>
</dbReference>
<evidence type="ECO:0000256" key="1">
    <source>
        <dbReference type="SAM" id="Phobius"/>
    </source>
</evidence>
<reference evidence="2 3" key="1">
    <citation type="submission" date="2019-11" db="EMBL/GenBank/DDBJ databases">
        <title>Whole-genome sequence of a the green, strictly anaerobic photosynthetic bacterium Heliobacillus mobilis DSM 6151.</title>
        <authorList>
            <person name="Kyndt J.A."/>
            <person name="Meyer T.E."/>
        </authorList>
    </citation>
    <scope>NUCLEOTIDE SEQUENCE [LARGE SCALE GENOMIC DNA]</scope>
    <source>
        <strain evidence="2 3">DSM 6151</strain>
    </source>
</reference>
<keyword evidence="3" id="KW-1185">Reference proteome</keyword>
<comment type="caution">
    <text evidence="2">The sequence shown here is derived from an EMBL/GenBank/DDBJ whole genome shotgun (WGS) entry which is preliminary data.</text>
</comment>
<keyword evidence="1" id="KW-0812">Transmembrane</keyword>
<sequence>MSLFPWQSQLEMVAWFALFSGLWNYSDQLSASMLQQGFTRQNAWWLRYGAVSLAVGCFPIFYLGSDLLVGEATGLAEIPLTFTGRMTAAGVMAFGAMLLIATARLVSLQREVLVHKVLFKWDFEFDEYLDEQVWMGGSIPELCSLNSRLGRGRLSLAVMNSDGEVVSLGVRRSHSLHFDPQEPFQLTSWVALEGGHSVAVWFRTEEDRRLPLEEEISEVNRLVAALTEKRLKARHVLFHNGSQVHTLYSAPPTQLPQTGQGLFPLNRESTHTL</sequence>
<gene>
    <name evidence="2" type="ORF">GJ688_02990</name>
</gene>
<feature type="transmembrane region" description="Helical" evidence="1">
    <location>
        <begin position="45"/>
        <end position="64"/>
    </location>
</feature>
<dbReference type="OrthoDB" id="2079744at2"/>
<dbReference type="AlphaFoldDB" id="A0A6I3SGI7"/>
<dbReference type="EMBL" id="WNKU01000002">
    <property type="protein sequence ID" value="MTV47948.1"/>
    <property type="molecule type" value="Genomic_DNA"/>
</dbReference>